<evidence type="ECO:0000313" key="2">
    <source>
        <dbReference type="EMBL" id="KAK7477667.1"/>
    </source>
</evidence>
<evidence type="ECO:0000313" key="3">
    <source>
        <dbReference type="Proteomes" id="UP001519460"/>
    </source>
</evidence>
<evidence type="ECO:0000256" key="1">
    <source>
        <dbReference type="SAM" id="MobiDB-lite"/>
    </source>
</evidence>
<dbReference type="AlphaFoldDB" id="A0ABD0JRR9"/>
<proteinExistence type="predicted"/>
<protein>
    <submittedName>
        <fullName evidence="2">Uncharacterized protein</fullName>
    </submittedName>
</protein>
<comment type="caution">
    <text evidence="2">The sequence shown here is derived from an EMBL/GenBank/DDBJ whole genome shotgun (WGS) entry which is preliminary data.</text>
</comment>
<dbReference type="EMBL" id="JACVVK020000343">
    <property type="protein sequence ID" value="KAK7477667.1"/>
    <property type="molecule type" value="Genomic_DNA"/>
</dbReference>
<gene>
    <name evidence="2" type="ORF">BaRGS_00031051</name>
</gene>
<feature type="region of interest" description="Disordered" evidence="1">
    <location>
        <begin position="1"/>
        <end position="38"/>
    </location>
</feature>
<keyword evidence="3" id="KW-1185">Reference proteome</keyword>
<dbReference type="Proteomes" id="UP001519460">
    <property type="component" value="Unassembled WGS sequence"/>
</dbReference>
<reference evidence="2 3" key="1">
    <citation type="journal article" date="2023" name="Sci. Data">
        <title>Genome assembly of the Korean intertidal mud-creeper Batillaria attramentaria.</title>
        <authorList>
            <person name="Patra A.K."/>
            <person name="Ho P.T."/>
            <person name="Jun S."/>
            <person name="Lee S.J."/>
            <person name="Kim Y."/>
            <person name="Won Y.J."/>
        </authorList>
    </citation>
    <scope>NUCLEOTIDE SEQUENCE [LARGE SCALE GENOMIC DNA]</scope>
    <source>
        <strain evidence="2">Wonlab-2016</strain>
    </source>
</reference>
<organism evidence="2 3">
    <name type="scientific">Batillaria attramentaria</name>
    <dbReference type="NCBI Taxonomy" id="370345"/>
    <lineage>
        <taxon>Eukaryota</taxon>
        <taxon>Metazoa</taxon>
        <taxon>Spiralia</taxon>
        <taxon>Lophotrochozoa</taxon>
        <taxon>Mollusca</taxon>
        <taxon>Gastropoda</taxon>
        <taxon>Caenogastropoda</taxon>
        <taxon>Sorbeoconcha</taxon>
        <taxon>Cerithioidea</taxon>
        <taxon>Batillariidae</taxon>
        <taxon>Batillaria</taxon>
    </lineage>
</organism>
<accession>A0ABD0JRR9</accession>
<name>A0ABD0JRR9_9CAEN</name>
<sequence length="70" mass="8386">MTADDQRHQQQITVPQDQPRFHVSRRNRELPLGPPTGLNQWWPRQMRQWLNHATQIYGERGERNRQAGQS</sequence>